<gene>
    <name evidence="2" type="ORF">P1P91_10895</name>
</gene>
<dbReference type="EMBL" id="CP119391">
    <property type="protein sequence ID" value="WNK19359.1"/>
    <property type="molecule type" value="Genomic_DNA"/>
</dbReference>
<reference evidence="2 3" key="1">
    <citation type="submission" date="2023-03" db="EMBL/GenBank/DDBJ databases">
        <title>Halomonas sp. nov., isolated from Korean tranditional fermented seafood 'Jeotgal'.</title>
        <authorList>
            <person name="Kim B."/>
            <person name="Shin N.-R."/>
        </authorList>
    </citation>
    <scope>NUCLEOTIDE SEQUENCE [LARGE SCALE GENOMIC DNA]</scope>
    <source>
        <strain evidence="2 3">SG2L-4</strain>
    </source>
</reference>
<organism evidence="2 3">
    <name type="scientific">Halomonas piscis</name>
    <dbReference type="NCBI Taxonomy" id="3031727"/>
    <lineage>
        <taxon>Bacteria</taxon>
        <taxon>Pseudomonadati</taxon>
        <taxon>Pseudomonadota</taxon>
        <taxon>Gammaproteobacteria</taxon>
        <taxon>Oceanospirillales</taxon>
        <taxon>Halomonadaceae</taxon>
        <taxon>Halomonas</taxon>
    </lineage>
</organism>
<accession>A0ABY9YWV2</accession>
<evidence type="ECO:0000256" key="1">
    <source>
        <dbReference type="SAM" id="MobiDB-lite"/>
    </source>
</evidence>
<feature type="region of interest" description="Disordered" evidence="1">
    <location>
        <begin position="1"/>
        <end position="38"/>
    </location>
</feature>
<name>A0ABY9YWV2_9GAMM</name>
<sequence length="138" mass="15757">MKPNNEKSPALAATSGEAQGNASDTHHSSRCPTFPTSEHGRAVLGCLLTGGKVDQYSYYQTTGHPLVDFRTRVSELSRDHYWPIDGEFHETQDFNGEPRRVKRYWLDRAELLALFERCPSLKHRCEVFSDKFRQEGKA</sequence>
<dbReference type="Proteomes" id="UP001301869">
    <property type="component" value="Chromosome"/>
</dbReference>
<evidence type="ECO:0000313" key="2">
    <source>
        <dbReference type="EMBL" id="WNK19359.1"/>
    </source>
</evidence>
<protein>
    <submittedName>
        <fullName evidence="2">Uncharacterized protein</fullName>
    </submittedName>
</protein>
<proteinExistence type="predicted"/>
<keyword evidence="3" id="KW-1185">Reference proteome</keyword>
<dbReference type="RefSeq" id="WP_311882573.1">
    <property type="nucleotide sequence ID" value="NZ_CP119391.1"/>
</dbReference>
<evidence type="ECO:0000313" key="3">
    <source>
        <dbReference type="Proteomes" id="UP001301869"/>
    </source>
</evidence>